<comment type="similarity">
    <text evidence="1">In the C-terminal section; belongs to the class-I pyridoxal-phosphate-dependent aminotransferase family.</text>
</comment>
<protein>
    <submittedName>
        <fullName evidence="7">Transcriptional regulator</fullName>
    </submittedName>
</protein>
<dbReference type="PANTHER" id="PTHR46577">
    <property type="entry name" value="HTH-TYPE TRANSCRIPTIONAL REGULATORY PROTEIN GABR"/>
    <property type="match status" value="1"/>
</dbReference>
<gene>
    <name evidence="7" type="ORF">BHK69_21865</name>
</gene>
<sequence length="480" mass="51129">MPLAHKRTNPVLKMTTNLPDWSALMPVLPGEGPRTRELYAAIRRLIEAGVVPAGAKLPTTRDLARRFGLSRASAVAAFEMLTADGFAEARVGAGTFVAAQVPHLPVAAVNDRGPDLEVSLPLPCALGVATPDARTLRVFRSLLARRLARPGPEHFHYGDPRGGLALRQAIAAYLRSARGVRCDAEQIIVTSGSQQGLDLLIRAAIRPGDAVWIEDPCYPMAHAALAHSGGHVVGVPVDSEGLDPVLGETLCPRARAVYVTPSHQFPLGITMTMRRRLALIEWARRNEAWIIEDDYDSEFRYAGPPLTALQGMDASGRVAYLGTFSKVLFPGLRVGYAVVPEPLLDAVLELRARTDRHPPSLAEGALADLLNEGHFAAHLRRSRRRVHAARDALVAGLQACRAGVLDVTAPEQGLHLVAKLTSARSDVEIVAAAKGAGVGARALSSMFVTAQPQQGLVLGFSGFADEALRAAAATLDALLG</sequence>
<dbReference type="PANTHER" id="PTHR46577:SF1">
    <property type="entry name" value="HTH-TYPE TRANSCRIPTIONAL REGULATORY PROTEIN GABR"/>
    <property type="match status" value="1"/>
</dbReference>
<name>A0A1D7U5S0_9HYPH</name>
<dbReference type="Gene3D" id="1.10.10.10">
    <property type="entry name" value="Winged helix-like DNA-binding domain superfamily/Winged helix DNA-binding domain"/>
    <property type="match status" value="1"/>
</dbReference>
<evidence type="ECO:0000313" key="7">
    <source>
        <dbReference type="EMBL" id="AOO82731.1"/>
    </source>
</evidence>
<dbReference type="SMART" id="SM00345">
    <property type="entry name" value="HTH_GNTR"/>
    <property type="match status" value="1"/>
</dbReference>
<dbReference type="GO" id="GO:0003677">
    <property type="term" value="F:DNA binding"/>
    <property type="evidence" value="ECO:0007669"/>
    <property type="project" value="UniProtKB-KW"/>
</dbReference>
<dbReference type="GO" id="GO:0030170">
    <property type="term" value="F:pyridoxal phosphate binding"/>
    <property type="evidence" value="ECO:0007669"/>
    <property type="project" value="InterPro"/>
</dbReference>
<dbReference type="InterPro" id="IPR015421">
    <property type="entry name" value="PyrdxlP-dep_Trfase_major"/>
</dbReference>
<evidence type="ECO:0000256" key="1">
    <source>
        <dbReference type="ARBA" id="ARBA00005384"/>
    </source>
</evidence>
<dbReference type="InterPro" id="IPR004839">
    <property type="entry name" value="Aminotransferase_I/II_large"/>
</dbReference>
<dbReference type="InterPro" id="IPR036388">
    <property type="entry name" value="WH-like_DNA-bd_sf"/>
</dbReference>
<dbReference type="KEGG" id="bvv:BHK69_21865"/>
<dbReference type="AlphaFoldDB" id="A0A1D7U5S0"/>
<evidence type="ECO:0000256" key="3">
    <source>
        <dbReference type="ARBA" id="ARBA00023015"/>
    </source>
</evidence>
<dbReference type="STRING" id="1526658.BHK69_21865"/>
<evidence type="ECO:0000256" key="2">
    <source>
        <dbReference type="ARBA" id="ARBA00022898"/>
    </source>
</evidence>
<proteinExistence type="inferred from homology"/>
<dbReference type="InterPro" id="IPR051446">
    <property type="entry name" value="HTH_trans_reg/aminotransferase"/>
</dbReference>
<dbReference type="Proteomes" id="UP000094969">
    <property type="component" value="Chromosome"/>
</dbReference>
<keyword evidence="2" id="KW-0663">Pyridoxal phosphate</keyword>
<dbReference type="InterPro" id="IPR000524">
    <property type="entry name" value="Tscrpt_reg_HTH_GntR"/>
</dbReference>
<organism evidence="7 8">
    <name type="scientific">Bosea vaviloviae</name>
    <dbReference type="NCBI Taxonomy" id="1526658"/>
    <lineage>
        <taxon>Bacteria</taxon>
        <taxon>Pseudomonadati</taxon>
        <taxon>Pseudomonadota</taxon>
        <taxon>Alphaproteobacteria</taxon>
        <taxon>Hyphomicrobiales</taxon>
        <taxon>Boseaceae</taxon>
        <taxon>Bosea</taxon>
    </lineage>
</organism>
<accession>A0A1D7U5S0</accession>
<dbReference type="SUPFAM" id="SSF53383">
    <property type="entry name" value="PLP-dependent transferases"/>
    <property type="match status" value="1"/>
</dbReference>
<keyword evidence="3" id="KW-0805">Transcription regulation</keyword>
<dbReference type="PROSITE" id="PS50949">
    <property type="entry name" value="HTH_GNTR"/>
    <property type="match status" value="1"/>
</dbReference>
<dbReference type="EMBL" id="CP017147">
    <property type="protein sequence ID" value="AOO82731.1"/>
    <property type="molecule type" value="Genomic_DNA"/>
</dbReference>
<dbReference type="SUPFAM" id="SSF46785">
    <property type="entry name" value="Winged helix' DNA-binding domain"/>
    <property type="match status" value="1"/>
</dbReference>
<dbReference type="Pfam" id="PF00392">
    <property type="entry name" value="GntR"/>
    <property type="match status" value="1"/>
</dbReference>
<evidence type="ECO:0000256" key="5">
    <source>
        <dbReference type="ARBA" id="ARBA00023163"/>
    </source>
</evidence>
<dbReference type="InterPro" id="IPR015424">
    <property type="entry name" value="PyrdxlP-dep_Trfase"/>
</dbReference>
<keyword evidence="5" id="KW-0804">Transcription</keyword>
<evidence type="ECO:0000259" key="6">
    <source>
        <dbReference type="PROSITE" id="PS50949"/>
    </source>
</evidence>
<dbReference type="CDD" id="cd00609">
    <property type="entry name" value="AAT_like"/>
    <property type="match status" value="1"/>
</dbReference>
<dbReference type="Pfam" id="PF00155">
    <property type="entry name" value="Aminotran_1_2"/>
    <property type="match status" value="1"/>
</dbReference>
<dbReference type="InterPro" id="IPR036390">
    <property type="entry name" value="WH_DNA-bd_sf"/>
</dbReference>
<keyword evidence="4" id="KW-0238">DNA-binding</keyword>
<reference evidence="7 8" key="1">
    <citation type="journal article" date="2015" name="Antonie Van Leeuwenhoek">
        <title>Bosea vaviloviae sp. nov., a new species of slow-growing rhizobia isolated from nodules of the relict species Vavilovia formosa (Stev.) Fed.</title>
        <authorList>
            <person name="Safronova V.I."/>
            <person name="Kuznetsova I.G."/>
            <person name="Sazanova A.L."/>
            <person name="Kimeklis A.K."/>
            <person name="Belimov A.A."/>
            <person name="Andronov E.E."/>
            <person name="Pinaev A.G."/>
            <person name="Chizhevskaya E.P."/>
            <person name="Pukhaev A.R."/>
            <person name="Popov K.P."/>
            <person name="Willems A."/>
            <person name="Tikhonovich I.A."/>
        </authorList>
    </citation>
    <scope>NUCLEOTIDE SEQUENCE [LARGE SCALE GENOMIC DNA]</scope>
    <source>
        <strain evidence="7 8">Vaf18</strain>
    </source>
</reference>
<evidence type="ECO:0000256" key="4">
    <source>
        <dbReference type="ARBA" id="ARBA00023125"/>
    </source>
</evidence>
<dbReference type="GO" id="GO:0003700">
    <property type="term" value="F:DNA-binding transcription factor activity"/>
    <property type="evidence" value="ECO:0007669"/>
    <property type="project" value="InterPro"/>
</dbReference>
<evidence type="ECO:0000313" key="8">
    <source>
        <dbReference type="Proteomes" id="UP000094969"/>
    </source>
</evidence>
<dbReference type="CDD" id="cd07377">
    <property type="entry name" value="WHTH_GntR"/>
    <property type="match status" value="1"/>
</dbReference>
<feature type="domain" description="HTH gntR-type" evidence="6">
    <location>
        <begin position="32"/>
        <end position="100"/>
    </location>
</feature>
<dbReference type="Gene3D" id="3.40.640.10">
    <property type="entry name" value="Type I PLP-dependent aspartate aminotransferase-like (Major domain)"/>
    <property type="match status" value="1"/>
</dbReference>
<keyword evidence="8" id="KW-1185">Reference proteome</keyword>